<feature type="region of interest" description="Disordered" evidence="3">
    <location>
        <begin position="245"/>
        <end position="266"/>
    </location>
</feature>
<dbReference type="InterPro" id="IPR009057">
    <property type="entry name" value="Homeodomain-like_sf"/>
</dbReference>
<dbReference type="SUPFAM" id="SSF46689">
    <property type="entry name" value="Homeodomain-like"/>
    <property type="match status" value="1"/>
</dbReference>
<feature type="domain" description="HTH tetR-type" evidence="4">
    <location>
        <begin position="53"/>
        <end position="112"/>
    </location>
</feature>
<dbReference type="PANTHER" id="PTHR30055">
    <property type="entry name" value="HTH-TYPE TRANSCRIPTIONAL REGULATOR RUTR"/>
    <property type="match status" value="1"/>
</dbReference>
<comment type="caution">
    <text evidence="5">The sequence shown here is derived from an EMBL/GenBank/DDBJ whole genome shotgun (WGS) entry which is preliminary data.</text>
</comment>
<reference evidence="5 6" key="1">
    <citation type="submission" date="2012-12" db="EMBL/GenBank/DDBJ databases">
        <title>Whole genome shotgun sequence of Gordonia aichiensis NBRC 108223.</title>
        <authorList>
            <person name="Isaki-Nakamura S."/>
            <person name="Hosoyama A."/>
            <person name="Tsuchikane K."/>
            <person name="Ando Y."/>
            <person name="Baba S."/>
            <person name="Ohji S."/>
            <person name="Hamada M."/>
            <person name="Tamura T."/>
            <person name="Yamazoe A."/>
            <person name="Yamazaki S."/>
            <person name="Fujita N."/>
        </authorList>
    </citation>
    <scope>NUCLEOTIDE SEQUENCE [LARGE SCALE GENOMIC DNA]</scope>
    <source>
        <strain evidence="5 6">NBRC 108223</strain>
    </source>
</reference>
<dbReference type="InterPro" id="IPR050109">
    <property type="entry name" value="HTH-type_TetR-like_transc_reg"/>
</dbReference>
<dbReference type="InterPro" id="IPR001647">
    <property type="entry name" value="HTH_TetR"/>
</dbReference>
<dbReference type="GO" id="GO:0000976">
    <property type="term" value="F:transcription cis-regulatory region binding"/>
    <property type="evidence" value="ECO:0007669"/>
    <property type="project" value="TreeGrafter"/>
</dbReference>
<dbReference type="STRING" id="1220583.GOACH_04_02710"/>
<accession>L7KGX5</accession>
<dbReference type="eggNOG" id="COG1309">
    <property type="taxonomic scope" value="Bacteria"/>
</dbReference>
<keyword evidence="6" id="KW-1185">Reference proteome</keyword>
<proteinExistence type="predicted"/>
<dbReference type="PROSITE" id="PS50977">
    <property type="entry name" value="HTH_TETR_2"/>
    <property type="match status" value="1"/>
</dbReference>
<keyword evidence="1 2" id="KW-0238">DNA-binding</keyword>
<evidence type="ECO:0000256" key="1">
    <source>
        <dbReference type="ARBA" id="ARBA00023125"/>
    </source>
</evidence>
<dbReference type="AlphaFoldDB" id="L7KGX5"/>
<dbReference type="InterPro" id="IPR045823">
    <property type="entry name" value="TetR_C_32"/>
</dbReference>
<name>L7KGX5_9ACTN</name>
<dbReference type="Pfam" id="PF00440">
    <property type="entry name" value="TetR_N"/>
    <property type="match status" value="1"/>
</dbReference>
<gene>
    <name evidence="5" type="ORF">GOACH_04_02710</name>
</gene>
<evidence type="ECO:0000256" key="2">
    <source>
        <dbReference type="PROSITE-ProRule" id="PRU00335"/>
    </source>
</evidence>
<dbReference type="PANTHER" id="PTHR30055:SF160">
    <property type="entry name" value="TRANSCRIPTIONAL REGULATORY PROTEIN (PROBABLY ASNC-FAMILY)-RELATED"/>
    <property type="match status" value="1"/>
</dbReference>
<dbReference type="SUPFAM" id="SSF48498">
    <property type="entry name" value="Tetracyclin repressor-like, C-terminal domain"/>
    <property type="match status" value="1"/>
</dbReference>
<dbReference type="Gene3D" id="1.10.357.10">
    <property type="entry name" value="Tetracycline Repressor, domain 2"/>
    <property type="match status" value="1"/>
</dbReference>
<dbReference type="InterPro" id="IPR036271">
    <property type="entry name" value="Tet_transcr_reg_TetR-rel_C_sf"/>
</dbReference>
<sequence length="266" mass="29024">MIPNRPSPAAAARTALSAAAHVTRGVEQALLGAVTDDTVKPDGRRQRWEKHKQDRRSELTDGTIDAVRALGADAGMDEIATHIGVSKTVLYRYFSDKNDLGTAVTVRFFETTLLPRLAEAISDDADEYTLTRTVIGVYVRAVADDPALYRFALTNSPTSSVGTVESERLVAQLLTAAIVLRMEERSADTSGAKVWSHVLVGGIQRAVDWWMTDRDVSVDELIDYLTMMVWSSVIGIAGVDGSREQFISDPPPLTQPTRPEEAHVDG</sequence>
<evidence type="ECO:0000256" key="3">
    <source>
        <dbReference type="SAM" id="MobiDB-lite"/>
    </source>
</evidence>
<evidence type="ECO:0000313" key="6">
    <source>
        <dbReference type="Proteomes" id="UP000010988"/>
    </source>
</evidence>
<evidence type="ECO:0000259" key="4">
    <source>
        <dbReference type="PROSITE" id="PS50977"/>
    </source>
</evidence>
<protein>
    <submittedName>
        <fullName evidence="5">Putative TetR family transcriptional regulator</fullName>
    </submittedName>
</protein>
<feature type="DNA-binding region" description="H-T-H motif" evidence="2">
    <location>
        <begin position="75"/>
        <end position="94"/>
    </location>
</feature>
<dbReference type="Proteomes" id="UP000010988">
    <property type="component" value="Unassembled WGS sequence"/>
</dbReference>
<evidence type="ECO:0000313" key="5">
    <source>
        <dbReference type="EMBL" id="GAC47874.1"/>
    </source>
</evidence>
<organism evidence="5 6">
    <name type="scientific">Gordonia aichiensis NBRC 108223</name>
    <dbReference type="NCBI Taxonomy" id="1220583"/>
    <lineage>
        <taxon>Bacteria</taxon>
        <taxon>Bacillati</taxon>
        <taxon>Actinomycetota</taxon>
        <taxon>Actinomycetes</taxon>
        <taxon>Mycobacteriales</taxon>
        <taxon>Gordoniaceae</taxon>
        <taxon>Gordonia</taxon>
    </lineage>
</organism>
<dbReference type="GO" id="GO:0003700">
    <property type="term" value="F:DNA-binding transcription factor activity"/>
    <property type="evidence" value="ECO:0007669"/>
    <property type="project" value="TreeGrafter"/>
</dbReference>
<dbReference type="Pfam" id="PF19344">
    <property type="entry name" value="TetR_C_32"/>
    <property type="match status" value="1"/>
</dbReference>
<dbReference type="EMBL" id="BANR01000004">
    <property type="protein sequence ID" value="GAC47874.1"/>
    <property type="molecule type" value="Genomic_DNA"/>
</dbReference>